<feature type="compositionally biased region" description="Basic residues" evidence="13">
    <location>
        <begin position="108"/>
        <end position="124"/>
    </location>
</feature>
<proteinExistence type="inferred from homology"/>
<dbReference type="FunFam" id="1.10.20.10:FF:000078">
    <property type="entry name" value="Histone H3"/>
    <property type="match status" value="1"/>
</dbReference>
<gene>
    <name evidence="15" type="ORF">WMY93_010118</name>
</gene>
<keyword evidence="4" id="KW-0158">Chromosome</keyword>
<evidence type="ECO:0000256" key="7">
    <source>
        <dbReference type="ARBA" id="ARBA00022843"/>
    </source>
</evidence>
<evidence type="ECO:0000256" key="1">
    <source>
        <dbReference type="ARBA" id="ARBA00004123"/>
    </source>
</evidence>
<keyword evidence="9" id="KW-0238">DNA-binding</keyword>
<keyword evidence="5" id="KW-0488">Methylation</keyword>
<evidence type="ECO:0000256" key="6">
    <source>
        <dbReference type="ARBA" id="ARBA00022765"/>
    </source>
</evidence>
<dbReference type="SMART" id="SM00428">
    <property type="entry name" value="H3"/>
    <property type="match status" value="1"/>
</dbReference>
<keyword evidence="10" id="KW-0539">Nucleus</keyword>
<dbReference type="GO" id="GO:0000786">
    <property type="term" value="C:nucleosome"/>
    <property type="evidence" value="ECO:0007669"/>
    <property type="project" value="UniProtKB-KW"/>
</dbReference>
<comment type="caution">
    <text evidence="15">The sequence shown here is derived from an EMBL/GenBank/DDBJ whole genome shotgun (WGS) entry which is preliminary data.</text>
</comment>
<feature type="domain" description="Core Histone H2A/H2B/H3" evidence="14">
    <location>
        <begin position="171"/>
        <end position="258"/>
    </location>
</feature>
<feature type="compositionally biased region" description="Polar residues" evidence="13">
    <location>
        <begin position="77"/>
        <end position="91"/>
    </location>
</feature>
<keyword evidence="11" id="KW-0544">Nucleosome core</keyword>
<evidence type="ECO:0000259" key="14">
    <source>
        <dbReference type="Pfam" id="PF00125"/>
    </source>
</evidence>
<dbReference type="InterPro" id="IPR009072">
    <property type="entry name" value="Histone-fold"/>
</dbReference>
<evidence type="ECO:0000256" key="8">
    <source>
        <dbReference type="ARBA" id="ARBA00022990"/>
    </source>
</evidence>
<dbReference type="GO" id="GO:0003677">
    <property type="term" value="F:DNA binding"/>
    <property type="evidence" value="ECO:0007669"/>
    <property type="project" value="UniProtKB-KW"/>
</dbReference>
<dbReference type="Pfam" id="PF00125">
    <property type="entry name" value="Histone"/>
    <property type="match status" value="1"/>
</dbReference>
<evidence type="ECO:0000256" key="10">
    <source>
        <dbReference type="ARBA" id="ARBA00023242"/>
    </source>
</evidence>
<dbReference type="InterPro" id="IPR000164">
    <property type="entry name" value="Histone_H3/CENP-A"/>
</dbReference>
<keyword evidence="8" id="KW-0007">Acetylation</keyword>
<evidence type="ECO:0000256" key="13">
    <source>
        <dbReference type="SAM" id="MobiDB-lite"/>
    </source>
</evidence>
<evidence type="ECO:0000256" key="11">
    <source>
        <dbReference type="ARBA" id="ARBA00023269"/>
    </source>
</evidence>
<evidence type="ECO:0000256" key="3">
    <source>
        <dbReference type="ARBA" id="ARBA00010343"/>
    </source>
</evidence>
<dbReference type="AlphaFoldDB" id="A0AAW0PGW9"/>
<reference evidence="16" key="1">
    <citation type="submission" date="2024-04" db="EMBL/GenBank/DDBJ databases">
        <title>Salinicola lusitanus LLJ914,a marine bacterium isolated from the Okinawa Trough.</title>
        <authorList>
            <person name="Li J."/>
        </authorList>
    </citation>
    <scope>NUCLEOTIDE SEQUENCE [LARGE SCALE GENOMIC DNA]</scope>
</reference>
<evidence type="ECO:0000313" key="16">
    <source>
        <dbReference type="Proteomes" id="UP001460270"/>
    </source>
</evidence>
<dbReference type="EMBL" id="JBBPFD010000007">
    <property type="protein sequence ID" value="KAK7918834.1"/>
    <property type="molecule type" value="Genomic_DNA"/>
</dbReference>
<dbReference type="FunFam" id="1.10.20.10:FF:000044">
    <property type="entry name" value="Histone H3.3"/>
    <property type="match status" value="1"/>
</dbReference>
<dbReference type="InterPro" id="IPR007125">
    <property type="entry name" value="H2A/H2B/H3"/>
</dbReference>
<accession>A0AAW0PGW9</accession>
<evidence type="ECO:0000256" key="12">
    <source>
        <dbReference type="ARBA" id="ARBA00023278"/>
    </source>
</evidence>
<evidence type="ECO:0000256" key="5">
    <source>
        <dbReference type="ARBA" id="ARBA00022481"/>
    </source>
</evidence>
<keyword evidence="6" id="KW-0013">ADP-ribosylation</keyword>
<dbReference type="CDD" id="cd22911">
    <property type="entry name" value="HFD_H3"/>
    <property type="match status" value="1"/>
</dbReference>
<evidence type="ECO:0000256" key="4">
    <source>
        <dbReference type="ARBA" id="ARBA00022454"/>
    </source>
</evidence>
<keyword evidence="12" id="KW-0379">Hydroxylation</keyword>
<dbReference type="GO" id="GO:0005634">
    <property type="term" value="C:nucleus"/>
    <property type="evidence" value="ECO:0007669"/>
    <property type="project" value="UniProtKB-SubCell"/>
</dbReference>
<protein>
    <recommendedName>
        <fullName evidence="14">Core Histone H2A/H2B/H3 domain-containing protein</fullName>
    </recommendedName>
</protein>
<dbReference type="PRINTS" id="PR00622">
    <property type="entry name" value="HISTONEH3"/>
</dbReference>
<evidence type="ECO:0000313" key="15">
    <source>
        <dbReference type="EMBL" id="KAK7918834.1"/>
    </source>
</evidence>
<dbReference type="GO" id="GO:0046982">
    <property type="term" value="F:protein heterodimerization activity"/>
    <property type="evidence" value="ECO:0007669"/>
    <property type="project" value="InterPro"/>
</dbReference>
<keyword evidence="7" id="KW-0832">Ubl conjugation</keyword>
<dbReference type="Gene3D" id="1.10.20.10">
    <property type="entry name" value="Histone, subunit A"/>
    <property type="match status" value="1"/>
</dbReference>
<organism evidence="15 16">
    <name type="scientific">Mugilogobius chulae</name>
    <name type="common">yellowstripe goby</name>
    <dbReference type="NCBI Taxonomy" id="88201"/>
    <lineage>
        <taxon>Eukaryota</taxon>
        <taxon>Metazoa</taxon>
        <taxon>Chordata</taxon>
        <taxon>Craniata</taxon>
        <taxon>Vertebrata</taxon>
        <taxon>Euteleostomi</taxon>
        <taxon>Actinopterygii</taxon>
        <taxon>Neopterygii</taxon>
        <taxon>Teleostei</taxon>
        <taxon>Neoteleostei</taxon>
        <taxon>Acanthomorphata</taxon>
        <taxon>Gobiaria</taxon>
        <taxon>Gobiiformes</taxon>
        <taxon>Gobioidei</taxon>
        <taxon>Gobiidae</taxon>
        <taxon>Gobionellinae</taxon>
        <taxon>Mugilogobius</taxon>
    </lineage>
</organism>
<dbReference type="GO" id="GO:0030527">
    <property type="term" value="F:structural constituent of chromatin"/>
    <property type="evidence" value="ECO:0007669"/>
    <property type="project" value="InterPro"/>
</dbReference>
<evidence type="ECO:0000256" key="9">
    <source>
        <dbReference type="ARBA" id="ARBA00023125"/>
    </source>
</evidence>
<name>A0AAW0PGW9_9GOBI</name>
<sequence>MNIEWLTLVSAFIIHQKLKLLPYFAYAGLGDGSTTARYFHFCVRTSFMSAVLDSTSSLCGGTHLVMMAFADGHQSAVSQTKGTGASGSFKTGQEGGQAQEREEEGRAKAKKPAVKKASTPKKRRAETMARTKQTARKSTGGKAPRKQLATKAARKSAPATGGVKKPHRYRPGTVALREIRRYQKSTELLIRKLPFQRLVREIAQDFKTDLRFQSSAVMALQEASEAYLVGLFEDTNLCAIHAKRVTIMPKDIQLARRIRGERA</sequence>
<dbReference type="PROSITE" id="PS00322">
    <property type="entry name" value="HISTONE_H3_1"/>
    <property type="match status" value="1"/>
</dbReference>
<evidence type="ECO:0000256" key="2">
    <source>
        <dbReference type="ARBA" id="ARBA00004286"/>
    </source>
</evidence>
<comment type="subcellular location">
    <subcellularLocation>
        <location evidence="2">Chromosome</location>
    </subcellularLocation>
    <subcellularLocation>
        <location evidence="1">Nucleus</location>
    </subcellularLocation>
</comment>
<dbReference type="Proteomes" id="UP001460270">
    <property type="component" value="Unassembled WGS sequence"/>
</dbReference>
<dbReference type="SUPFAM" id="SSF47113">
    <property type="entry name" value="Histone-fold"/>
    <property type="match status" value="1"/>
</dbReference>
<dbReference type="PROSITE" id="PS00959">
    <property type="entry name" value="HISTONE_H3_2"/>
    <property type="match status" value="1"/>
</dbReference>
<comment type="similarity">
    <text evidence="3">Belongs to the histone H3 family.</text>
</comment>
<feature type="region of interest" description="Disordered" evidence="13">
    <location>
        <begin position="77"/>
        <end position="168"/>
    </location>
</feature>
<dbReference type="PANTHER" id="PTHR11426">
    <property type="entry name" value="HISTONE H3"/>
    <property type="match status" value="1"/>
</dbReference>
<keyword evidence="16" id="KW-1185">Reference proteome</keyword>